<keyword evidence="1" id="KW-0489">Methyltransferase</keyword>
<dbReference type="Pfam" id="PF04445">
    <property type="entry name" value="SAM_MT"/>
    <property type="match status" value="1"/>
</dbReference>
<name>A0AAU8HX67_9FIRM</name>
<accession>A0AAU8HX67</accession>
<dbReference type="Gene3D" id="3.40.50.150">
    <property type="entry name" value="Vaccinia Virus protein VP39"/>
    <property type="match status" value="1"/>
</dbReference>
<dbReference type="InterPro" id="IPR029063">
    <property type="entry name" value="SAM-dependent_MTases_sf"/>
</dbReference>
<dbReference type="AlphaFoldDB" id="A0AAU8HX67"/>
<sequence>MDIICTTSQKPTDSMIQSAITHSKYFKGEYIPRKRLGSLSERECVLVVTKSSLNVYIKGQKLAFHPSMAMLRVKRIKNGELDIFNKILGDITSWAVLDCTLGLASDSLVLSKLVSCKGQVTSLEKSKLIYKIVKDGLGKLDSSYPELSGLSKNITLKNVDFNNYIEGLNYGDFDLIYFDPMFDKPIENSPAISPLRDLAHYSPLSIKSLEKAKKLAKKAVIVKNNKNFPFEEIGLKKFTLPSSSVSYGIYLNKEE</sequence>
<protein>
    <submittedName>
        <fullName evidence="1">Class I SAM-dependent methyltransferase</fullName>
        <ecNumber evidence="1">2.1.1.-</ecNumber>
    </submittedName>
</protein>
<evidence type="ECO:0000313" key="1">
    <source>
        <dbReference type="EMBL" id="XCI29966.1"/>
    </source>
</evidence>
<dbReference type="PANTHER" id="PTHR36112:SF1">
    <property type="entry name" value="RIBOSOMAL RNA SMALL SUBUNIT METHYLTRANSFERASE J"/>
    <property type="match status" value="1"/>
</dbReference>
<reference evidence="1" key="2">
    <citation type="submission" date="2024-06" db="EMBL/GenBank/DDBJ databases">
        <authorList>
            <person name="Petrova K.O."/>
            <person name="Toshchakov S.V."/>
            <person name="Boltjanskaja Y.V."/>
            <person name="Kevbrin V.V."/>
        </authorList>
    </citation>
    <scope>NUCLEOTIDE SEQUENCE</scope>
    <source>
        <strain evidence="1">Z-710</strain>
    </source>
</reference>
<dbReference type="SUPFAM" id="SSF53335">
    <property type="entry name" value="S-adenosyl-L-methionine-dependent methyltransferases"/>
    <property type="match status" value="1"/>
</dbReference>
<dbReference type="EC" id="2.1.1.-" evidence="1"/>
<reference evidence="1" key="1">
    <citation type="journal article" date="2018" name="Antonie Van Leeuwenhoek">
        <title>Proteinivorax hydrogeniformans sp. nov., an anaerobic, haloalkaliphilic bacterium fermenting proteinaceous compounds with high hydrogen production.</title>
        <authorList>
            <person name="Boltyanskaya Y."/>
            <person name="Detkova E."/>
            <person name="Pimenov N."/>
            <person name="Kevbrin V."/>
        </authorList>
    </citation>
    <scope>NUCLEOTIDE SEQUENCE</scope>
    <source>
        <strain evidence="1">Z-710</strain>
    </source>
</reference>
<gene>
    <name evidence="1" type="ORF">PRVXH_001320</name>
</gene>
<dbReference type="GO" id="GO:0008990">
    <property type="term" value="F:rRNA (guanine-N2-)-methyltransferase activity"/>
    <property type="evidence" value="ECO:0007669"/>
    <property type="project" value="InterPro"/>
</dbReference>
<organism evidence="1">
    <name type="scientific">Proteinivorax hydrogeniformans</name>
    <dbReference type="NCBI Taxonomy" id="1826727"/>
    <lineage>
        <taxon>Bacteria</taxon>
        <taxon>Bacillati</taxon>
        <taxon>Bacillota</taxon>
        <taxon>Clostridia</taxon>
        <taxon>Eubacteriales</taxon>
        <taxon>Proteinivoracaceae</taxon>
        <taxon>Proteinivorax</taxon>
    </lineage>
</organism>
<dbReference type="InterPro" id="IPR007536">
    <property type="entry name" value="16SrRNA_methylTrfase_J"/>
</dbReference>
<dbReference type="PANTHER" id="PTHR36112">
    <property type="entry name" value="RIBOSOMAL RNA SMALL SUBUNIT METHYLTRANSFERASE J"/>
    <property type="match status" value="1"/>
</dbReference>
<keyword evidence="1" id="KW-0808">Transferase</keyword>
<proteinExistence type="predicted"/>
<dbReference type="RefSeq" id="WP_353894510.1">
    <property type="nucleotide sequence ID" value="NZ_CP159485.1"/>
</dbReference>
<dbReference type="EMBL" id="CP159485">
    <property type="protein sequence ID" value="XCI29966.1"/>
    <property type="molecule type" value="Genomic_DNA"/>
</dbReference>